<evidence type="ECO:0000256" key="7">
    <source>
        <dbReference type="ARBA" id="ARBA00023180"/>
    </source>
</evidence>
<feature type="domain" description="Trypanosome variant surface glycoprotein C-terminal" evidence="12">
    <location>
        <begin position="405"/>
        <end position="514"/>
    </location>
</feature>
<evidence type="ECO:0000256" key="10">
    <source>
        <dbReference type="SAM" id="MobiDB-lite"/>
    </source>
</evidence>
<evidence type="ECO:0000256" key="11">
    <source>
        <dbReference type="SAM" id="SignalP"/>
    </source>
</evidence>
<sequence length="515" mass="55215">MLLGATALLTLVVTKTLGAADESAAAHRVMCELFRAAAGTYTPPAIAPTPRIIQEKVDAVNMSVAPKAWQDLFSDDDNTNSSCKLTGTDKERTEKSEGETKWEEWCAAKKKAKELNIGVNSEGEYPQIRSPVQLAAARVEIQKMAAQTEQLAKTATELKAFLTDPNQNKIQSELNKALYGGDGTTTKPTVGVSTGEQTNDDSYCRTTNAAKSITGDFLCLCGTSAAATKECSQYYTPTRTDGNAAIDKDWGDLKASCGETDLGQPTAEGIRAAIATWKTELNLKNSGSEIKAFLGKSSAGDGTDCNGQATKTCIVYDDYFKKTGGKKLSSLPWLAALNEAAKHLRAAENKEQVLRATVAQMEAIEKTVEETYKRAATGQLVDEQPSKTQRQNTASQQAANPGVECGSITEKPKCVDNCEWKGEEKTGKCEVNTTKVAEQATQPGKDGATETGETKTTDKCGQAKTPEECAAVKGDIPKDKKSVCGWIEGKCQDYSFLVNKKLALRVAAAFVSLVF</sequence>
<keyword evidence="4" id="KW-0336">GPI-anchor</keyword>
<keyword evidence="7" id="KW-0325">Glycoprotein</keyword>
<evidence type="ECO:0000256" key="5">
    <source>
        <dbReference type="ARBA" id="ARBA00022729"/>
    </source>
</evidence>
<dbReference type="EMBL" id="KC613546">
    <property type="protein sequence ID" value="AGH60977.1"/>
    <property type="molecule type" value="Genomic_DNA"/>
</dbReference>
<keyword evidence="3" id="KW-1003">Cell membrane</keyword>
<feature type="region of interest" description="Disordered" evidence="10">
    <location>
        <begin position="438"/>
        <end position="460"/>
    </location>
</feature>
<evidence type="ECO:0000259" key="13">
    <source>
        <dbReference type="Pfam" id="PF13206"/>
    </source>
</evidence>
<dbReference type="Pfam" id="PF10659">
    <property type="entry name" value="Trypan_glycop_C"/>
    <property type="match status" value="1"/>
</dbReference>
<feature type="compositionally biased region" description="Polar residues" evidence="10">
    <location>
        <begin position="386"/>
        <end position="399"/>
    </location>
</feature>
<dbReference type="InterPro" id="IPR027446">
    <property type="entry name" value="VSG_C_dom_sf"/>
</dbReference>
<evidence type="ECO:0000256" key="3">
    <source>
        <dbReference type="ARBA" id="ARBA00022475"/>
    </source>
</evidence>
<feature type="region of interest" description="Disordered" evidence="10">
    <location>
        <begin position="376"/>
        <end position="403"/>
    </location>
</feature>
<dbReference type="AlphaFoldDB" id="M4T1N5"/>
<evidence type="ECO:0000313" key="14">
    <source>
        <dbReference type="EMBL" id="AGH60977.1"/>
    </source>
</evidence>
<evidence type="ECO:0000256" key="9">
    <source>
        <dbReference type="SAM" id="Coils"/>
    </source>
</evidence>
<dbReference type="VEuPathDB" id="TriTrypDB:Tb427_000321200"/>
<evidence type="ECO:0000256" key="2">
    <source>
        <dbReference type="ARBA" id="ARBA00004609"/>
    </source>
</evidence>
<keyword evidence="5 11" id="KW-0732">Signal</keyword>
<evidence type="ECO:0000259" key="12">
    <source>
        <dbReference type="Pfam" id="PF10659"/>
    </source>
</evidence>
<dbReference type="VEuPathDB" id="TriTrypDB:Tb11.0230"/>
<keyword evidence="6" id="KW-0472">Membrane</keyword>
<name>M4T1N5_9TRYP</name>
<feature type="coiled-coil region" evidence="9">
    <location>
        <begin position="337"/>
        <end position="367"/>
    </location>
</feature>
<proteinExistence type="predicted"/>
<dbReference type="InterPro" id="IPR025932">
    <property type="entry name" value="Trypano_VSG_B_N_dom"/>
</dbReference>
<dbReference type="SUPFAM" id="SSF118251">
    <property type="entry name" value="Variant surface glycoprotein MITAT 1.2, VSG 221, C-terminal domain"/>
    <property type="match status" value="1"/>
</dbReference>
<evidence type="ECO:0000256" key="8">
    <source>
        <dbReference type="ARBA" id="ARBA00023288"/>
    </source>
</evidence>
<dbReference type="InterPro" id="IPR019609">
    <property type="entry name" value="Variant_surf_glycoprt_trypan_C"/>
</dbReference>
<comment type="subcellular location">
    <subcellularLocation>
        <location evidence="2">Cell membrane</location>
        <topology evidence="2">Lipid-anchor</topology>
        <topology evidence="2">GPI-anchor</topology>
    </subcellularLocation>
</comment>
<evidence type="ECO:0000256" key="6">
    <source>
        <dbReference type="ARBA" id="ARBA00023136"/>
    </source>
</evidence>
<accession>M4T1N5</accession>
<dbReference type="VEuPathDB" id="TriTrypDB:Tb1125.11.19130"/>
<evidence type="ECO:0000256" key="4">
    <source>
        <dbReference type="ARBA" id="ARBA00022622"/>
    </source>
</evidence>
<organism evidence="14">
    <name type="scientific">Trypanosoma brucei</name>
    <dbReference type="NCBI Taxonomy" id="5691"/>
    <lineage>
        <taxon>Eukaryota</taxon>
        <taxon>Discoba</taxon>
        <taxon>Euglenozoa</taxon>
        <taxon>Kinetoplastea</taxon>
        <taxon>Metakinetoplastina</taxon>
        <taxon>Trypanosomatida</taxon>
        <taxon>Trypanosomatidae</taxon>
        <taxon>Trypanosoma</taxon>
    </lineage>
</organism>
<reference evidence="14" key="1">
    <citation type="submission" date="2013-02" db="EMBL/GenBank/DDBJ databases">
        <authorList>
            <person name="Cross G.A.M."/>
            <person name="Kim H.-S."/>
            <person name="Wickstead B."/>
        </authorList>
    </citation>
    <scope>NUCLEOTIDE SEQUENCE</scope>
    <source>
        <strain evidence="14">Lister 427</strain>
    </source>
</reference>
<evidence type="ECO:0000256" key="1">
    <source>
        <dbReference type="ARBA" id="ARBA00002523"/>
    </source>
</evidence>
<comment type="function">
    <text evidence="1">VSG forms a coat on the surface of the parasite. The trypanosome evades the immune response of the host by expressing a series of antigenically distinct VSGs from an estimated 1000 VSG genes.</text>
</comment>
<feature type="signal peptide" evidence="11">
    <location>
        <begin position="1"/>
        <end position="18"/>
    </location>
</feature>
<dbReference type="GO" id="GO:0098552">
    <property type="term" value="C:side of membrane"/>
    <property type="evidence" value="ECO:0007669"/>
    <property type="project" value="UniProtKB-KW"/>
</dbReference>
<feature type="domain" description="Trypanosome variant surface glycoprotein B-type N-terminal" evidence="13">
    <location>
        <begin position="15"/>
        <end position="362"/>
    </location>
</feature>
<dbReference type="Pfam" id="PF13206">
    <property type="entry name" value="VSG_B"/>
    <property type="match status" value="1"/>
</dbReference>
<dbReference type="GO" id="GO:0005886">
    <property type="term" value="C:plasma membrane"/>
    <property type="evidence" value="ECO:0007669"/>
    <property type="project" value="UniProtKB-SubCell"/>
</dbReference>
<keyword evidence="9" id="KW-0175">Coiled coil</keyword>
<protein>
    <submittedName>
        <fullName evidence="14">Variant surface glycoprotein 407</fullName>
    </submittedName>
</protein>
<keyword evidence="8" id="KW-0449">Lipoprotein</keyword>
<reference evidence="14" key="2">
    <citation type="journal article" date="2014" name="Mol. Biochem. Parasitol.">
        <title>Capturing the variant surface glycoprotein repertoire (the VSGnome) of Trypanosoma brucei Lister 427.</title>
        <authorList>
            <person name="Cross G.A."/>
            <person name="Kim H.S."/>
            <person name="Wickstead B."/>
        </authorList>
    </citation>
    <scope>NUCLEOTIDE SEQUENCE</scope>
    <source>
        <strain evidence="14">Lister 427</strain>
    </source>
</reference>
<feature type="chain" id="PRO_5004058294" evidence="11">
    <location>
        <begin position="19"/>
        <end position="515"/>
    </location>
</feature>